<accession>A0A173UCV3</accession>
<sequence length="71" mass="8252">MSNKTIKVRITNEELFALGFERVIYNGKEYVDKSPLFLDSTCPLSQAYHQLAAKKANRAKLMEETMKKKRK</sequence>
<protein>
    <submittedName>
        <fullName evidence="1">Uncharacterized protein</fullName>
    </submittedName>
</protein>
<evidence type="ECO:0000313" key="1">
    <source>
        <dbReference type="EMBL" id="CUN12852.1"/>
    </source>
</evidence>
<evidence type="ECO:0000313" key="3">
    <source>
        <dbReference type="Proteomes" id="UP000095553"/>
    </source>
</evidence>
<dbReference type="OrthoDB" id="9914027at2"/>
<evidence type="ECO:0000313" key="2">
    <source>
        <dbReference type="EMBL" id="CUP46784.1"/>
    </source>
</evidence>
<dbReference type="Proteomes" id="UP000095553">
    <property type="component" value="Unassembled WGS sequence"/>
</dbReference>
<dbReference type="EMBL" id="CYXY01000020">
    <property type="protein sequence ID" value="CUN12852.1"/>
    <property type="molecule type" value="Genomic_DNA"/>
</dbReference>
<dbReference type="Proteomes" id="UP000095564">
    <property type="component" value="Unassembled WGS sequence"/>
</dbReference>
<dbReference type="RefSeq" id="WP_055073337.1">
    <property type="nucleotide sequence ID" value="NZ_CACRSX010000036.1"/>
</dbReference>
<organism evidence="1 3">
    <name type="scientific">Anaerostipes hadrus</name>
    <dbReference type="NCBI Taxonomy" id="649756"/>
    <lineage>
        <taxon>Bacteria</taxon>
        <taxon>Bacillati</taxon>
        <taxon>Bacillota</taxon>
        <taxon>Clostridia</taxon>
        <taxon>Lachnospirales</taxon>
        <taxon>Lachnospiraceae</taxon>
        <taxon>Anaerostipes</taxon>
    </lineage>
</organism>
<dbReference type="EMBL" id="CZAU01000012">
    <property type="protein sequence ID" value="CUP46784.1"/>
    <property type="molecule type" value="Genomic_DNA"/>
</dbReference>
<evidence type="ECO:0000313" key="4">
    <source>
        <dbReference type="Proteomes" id="UP000095564"/>
    </source>
</evidence>
<reference evidence="3 4" key="1">
    <citation type="submission" date="2015-09" db="EMBL/GenBank/DDBJ databases">
        <authorList>
            <consortium name="Pathogen Informatics"/>
        </authorList>
    </citation>
    <scope>NUCLEOTIDE SEQUENCE [LARGE SCALE GENOMIC DNA]</scope>
    <source>
        <strain evidence="2 4">2789STDY5834908</strain>
        <strain evidence="1 3">2789STDY5834959</strain>
    </source>
</reference>
<gene>
    <name evidence="2" type="ORF">ERS852520_01416</name>
    <name evidence="1" type="ORF">ERS852571_02696</name>
</gene>
<dbReference type="AlphaFoldDB" id="A0A173UCV3"/>
<proteinExistence type="predicted"/>
<name>A0A173UCV3_ANAHA</name>